<dbReference type="EMBL" id="JBHRTA010000037">
    <property type="protein sequence ID" value="MFC3198471.1"/>
    <property type="molecule type" value="Genomic_DNA"/>
</dbReference>
<reference evidence="5" key="1">
    <citation type="journal article" date="2019" name="Int. J. Syst. Evol. Microbiol.">
        <title>The Global Catalogue of Microorganisms (GCM) 10K type strain sequencing project: providing services to taxonomists for standard genome sequencing and annotation.</title>
        <authorList>
            <consortium name="The Broad Institute Genomics Platform"/>
            <consortium name="The Broad Institute Genome Sequencing Center for Infectious Disease"/>
            <person name="Wu L."/>
            <person name="Ma J."/>
        </authorList>
    </citation>
    <scope>NUCLEOTIDE SEQUENCE [LARGE SCALE GENOMIC DNA]</scope>
    <source>
        <strain evidence="5">KCTC 52416</strain>
    </source>
</reference>
<feature type="domain" description="Gliding motility protein GldL-like N-terminal" evidence="3">
    <location>
        <begin position="14"/>
        <end position="74"/>
    </location>
</feature>
<keyword evidence="1" id="KW-0175">Coiled coil</keyword>
<evidence type="ECO:0000259" key="3">
    <source>
        <dbReference type="Pfam" id="PF22827"/>
    </source>
</evidence>
<keyword evidence="2" id="KW-0472">Membrane</keyword>
<evidence type="ECO:0000256" key="2">
    <source>
        <dbReference type="SAM" id="Phobius"/>
    </source>
</evidence>
<feature type="coiled-coil region" evidence="1">
    <location>
        <begin position="177"/>
        <end position="253"/>
    </location>
</feature>
<name>A0ABV7JQT0_9SPHI</name>
<evidence type="ECO:0000313" key="4">
    <source>
        <dbReference type="EMBL" id="MFC3198471.1"/>
    </source>
</evidence>
<dbReference type="InterPro" id="IPR019852">
    <property type="entry name" value="Motility-assoc_prot_GldL"/>
</dbReference>
<keyword evidence="2" id="KW-1133">Transmembrane helix</keyword>
<dbReference type="InterPro" id="IPR055087">
    <property type="entry name" value="GldL-like_N"/>
</dbReference>
<feature type="transmembrane region" description="Helical" evidence="2">
    <location>
        <begin position="12"/>
        <end position="32"/>
    </location>
</feature>
<keyword evidence="5" id="KW-1185">Reference proteome</keyword>
<sequence>MAEKRKFKVGINNIVSWGATVVIIGLMAKLQHWPAGDWLIILGLGTEAILFLLLGFQNEEKDVDWTRVYPELADNYQGELPQLAARPVSGAAGTTAALDKMLQDAKISPDLVGTLGEGLRAFSDKVAAISNVSDASLATSQFTDKVKGATNSFDKLNVAFEKASADLADIGNASTDAQTYQKQVGKLANNLQQLNAVYELELKEAGEKLKSVTQHYDNLSKTLQAFGDSASDTQQLKEQVSQLNKNLGSLNAIYGNMLSAMNQPRV</sequence>
<feature type="transmembrane region" description="Helical" evidence="2">
    <location>
        <begin position="38"/>
        <end position="56"/>
    </location>
</feature>
<organism evidence="4 5">
    <name type="scientific">Parapedobacter deserti</name>
    <dbReference type="NCBI Taxonomy" id="1912957"/>
    <lineage>
        <taxon>Bacteria</taxon>
        <taxon>Pseudomonadati</taxon>
        <taxon>Bacteroidota</taxon>
        <taxon>Sphingobacteriia</taxon>
        <taxon>Sphingobacteriales</taxon>
        <taxon>Sphingobacteriaceae</taxon>
        <taxon>Parapedobacter</taxon>
    </lineage>
</organism>
<proteinExistence type="predicted"/>
<keyword evidence="2" id="KW-0812">Transmembrane</keyword>
<protein>
    <submittedName>
        <fullName evidence="4">Gliding motility protein GldL</fullName>
    </submittedName>
</protein>
<dbReference type="NCBIfam" id="TIGR03513">
    <property type="entry name" value="GldL_gliding"/>
    <property type="match status" value="1"/>
</dbReference>
<dbReference type="Proteomes" id="UP001595526">
    <property type="component" value="Unassembled WGS sequence"/>
</dbReference>
<dbReference type="RefSeq" id="WP_379023154.1">
    <property type="nucleotide sequence ID" value="NZ_JBHRTA010000037.1"/>
</dbReference>
<gene>
    <name evidence="4" type="primary">gldL</name>
    <name evidence="4" type="ORF">ACFOET_12675</name>
</gene>
<evidence type="ECO:0000313" key="5">
    <source>
        <dbReference type="Proteomes" id="UP001595526"/>
    </source>
</evidence>
<dbReference type="Pfam" id="PF22827">
    <property type="entry name" value="GldL_N"/>
    <property type="match status" value="1"/>
</dbReference>
<comment type="caution">
    <text evidence="4">The sequence shown here is derived from an EMBL/GenBank/DDBJ whole genome shotgun (WGS) entry which is preliminary data.</text>
</comment>
<evidence type="ECO:0000256" key="1">
    <source>
        <dbReference type="SAM" id="Coils"/>
    </source>
</evidence>
<accession>A0ABV7JQT0</accession>